<feature type="active site" description="Schiff-base intermediate with substrate" evidence="9">
    <location>
        <position position="49"/>
    </location>
</feature>
<dbReference type="GO" id="GO:0006281">
    <property type="term" value="P:DNA repair"/>
    <property type="evidence" value="ECO:0007669"/>
    <property type="project" value="TreeGrafter"/>
</dbReference>
<evidence type="ECO:0000256" key="3">
    <source>
        <dbReference type="ARBA" id="ARBA00022801"/>
    </source>
</evidence>
<accession>A0A6G4A380</accession>
<dbReference type="InterPro" id="IPR006323">
    <property type="entry name" value="Phosphonoacetald_hydro"/>
</dbReference>
<feature type="binding site" evidence="9">
    <location>
        <position position="8"/>
    </location>
    <ligand>
        <name>Mg(2+)</name>
        <dbReference type="ChEBI" id="CHEBI:18420"/>
    </ligand>
</feature>
<dbReference type="EMBL" id="JAAIKC010000008">
    <property type="protein sequence ID" value="NEW08107.1"/>
    <property type="molecule type" value="Genomic_DNA"/>
</dbReference>
<feature type="binding site" evidence="9">
    <location>
        <position position="182"/>
    </location>
    <ligand>
        <name>Mg(2+)</name>
        <dbReference type="ChEBI" id="CHEBI:18420"/>
    </ligand>
</feature>
<sequence length="265" mass="29495">MIQAVVFDWAGTMVDYGCFAPLNVFMEVFRKREIAITIEEARAPMGLLKRDHIREILRMERVAGLWQARYGELPQEADVDALYADFEPMMLAVVHQYAEPIPGALALVQRLREQGIRIGSTTGYTAEMMAIVTMEAKKRGYSPDHLVTPNDVPAGRPYPWMMYKNATALNVYPMSKMVKVGDTVSDVQEGVHAGAWTVGVVKGGSELGMSEEEVATCGADILQKRMDVVATKFRTEGAHYVIDTVGDLDAVIELINQRIERGERP</sequence>
<proteinExistence type="inferred from homology"/>
<dbReference type="SFLD" id="SFLDG01129">
    <property type="entry name" value="C1.5:_HAD__Beta-PGM__Phosphata"/>
    <property type="match status" value="1"/>
</dbReference>
<dbReference type="SUPFAM" id="SSF56784">
    <property type="entry name" value="HAD-like"/>
    <property type="match status" value="1"/>
</dbReference>
<evidence type="ECO:0000256" key="4">
    <source>
        <dbReference type="ARBA" id="ARBA00022842"/>
    </source>
</evidence>
<comment type="catalytic activity">
    <reaction evidence="6 9">
        <text>phosphonoacetaldehyde + H2O = acetaldehyde + phosphate + H(+)</text>
        <dbReference type="Rhea" id="RHEA:18905"/>
        <dbReference type="ChEBI" id="CHEBI:15343"/>
        <dbReference type="ChEBI" id="CHEBI:15377"/>
        <dbReference type="ChEBI" id="CHEBI:15378"/>
        <dbReference type="ChEBI" id="CHEBI:43474"/>
        <dbReference type="ChEBI" id="CHEBI:58383"/>
        <dbReference type="EC" id="3.11.1.1"/>
    </reaction>
</comment>
<dbReference type="GO" id="GO:0000287">
    <property type="term" value="F:magnesium ion binding"/>
    <property type="evidence" value="ECO:0007669"/>
    <property type="project" value="UniProtKB-UniRule"/>
</dbReference>
<dbReference type="EC" id="3.11.1.1" evidence="8 9"/>
<evidence type="ECO:0000256" key="8">
    <source>
        <dbReference type="ARBA" id="ARBA00066472"/>
    </source>
</evidence>
<dbReference type="PANTHER" id="PTHR43434:SF19">
    <property type="entry name" value="PHOSPHONOACETALDEHYDE HYDROLASE"/>
    <property type="match status" value="1"/>
</dbReference>
<evidence type="ECO:0000256" key="6">
    <source>
        <dbReference type="ARBA" id="ARBA00052005"/>
    </source>
</evidence>
<dbReference type="GO" id="GO:0019700">
    <property type="term" value="P:organic phosphonate catabolic process"/>
    <property type="evidence" value="ECO:0007669"/>
    <property type="project" value="InterPro"/>
</dbReference>
<comment type="caution">
    <text evidence="10">The sequence shown here is derived from an EMBL/GenBank/DDBJ whole genome shotgun (WGS) entry which is preliminary data.</text>
</comment>
<evidence type="ECO:0000313" key="10">
    <source>
        <dbReference type="EMBL" id="NEW08107.1"/>
    </source>
</evidence>
<dbReference type="Gene3D" id="3.40.50.1000">
    <property type="entry name" value="HAD superfamily/HAD-like"/>
    <property type="match status" value="1"/>
</dbReference>
<dbReference type="NCBIfam" id="TIGR01422">
    <property type="entry name" value="phosphonatase"/>
    <property type="match status" value="1"/>
</dbReference>
<dbReference type="InterPro" id="IPR036412">
    <property type="entry name" value="HAD-like_sf"/>
</dbReference>
<dbReference type="Gene3D" id="1.10.150.240">
    <property type="entry name" value="Putative phosphatase, domain 2"/>
    <property type="match status" value="1"/>
</dbReference>
<dbReference type="SFLD" id="SFLDS00003">
    <property type="entry name" value="Haloacid_Dehalogenase"/>
    <property type="match status" value="1"/>
</dbReference>
<comment type="function">
    <text evidence="7 9">Involved in phosphonate degradation.</text>
</comment>
<dbReference type="FunFam" id="1.10.150.240:FF:000006">
    <property type="entry name" value="Phosphonoacetaldehyde hydrolase"/>
    <property type="match status" value="1"/>
</dbReference>
<dbReference type="GO" id="GO:0008967">
    <property type="term" value="F:phosphoglycolate phosphatase activity"/>
    <property type="evidence" value="ECO:0007669"/>
    <property type="project" value="TreeGrafter"/>
</dbReference>
<dbReference type="InterPro" id="IPR023214">
    <property type="entry name" value="HAD_sf"/>
</dbReference>
<feature type="binding site" evidence="9">
    <location>
        <position position="10"/>
    </location>
    <ligand>
        <name>Mg(2+)</name>
        <dbReference type="ChEBI" id="CHEBI:18420"/>
    </ligand>
</feature>
<dbReference type="SFLD" id="SFLDG01135">
    <property type="entry name" value="C1.5.6:_HAD__Beta-PGM__Phospha"/>
    <property type="match status" value="1"/>
</dbReference>
<comment type="subunit">
    <text evidence="1 9">Homodimer.</text>
</comment>
<evidence type="ECO:0000256" key="1">
    <source>
        <dbReference type="ARBA" id="ARBA00011738"/>
    </source>
</evidence>
<dbReference type="GO" id="GO:0050194">
    <property type="term" value="F:phosphonoacetaldehyde hydrolase activity"/>
    <property type="evidence" value="ECO:0007669"/>
    <property type="project" value="UniProtKB-UniRule"/>
</dbReference>
<dbReference type="InterPro" id="IPR050155">
    <property type="entry name" value="HAD-like_hydrolase_sf"/>
</dbReference>
<dbReference type="HAMAP" id="MF_01375">
    <property type="entry name" value="PhnX"/>
    <property type="match status" value="1"/>
</dbReference>
<keyword evidence="2 9" id="KW-0479">Metal-binding</keyword>
<dbReference type="AlphaFoldDB" id="A0A6G4A380"/>
<evidence type="ECO:0000256" key="2">
    <source>
        <dbReference type="ARBA" id="ARBA00022723"/>
    </source>
</evidence>
<dbReference type="CDD" id="cd02586">
    <property type="entry name" value="HAD_PHN"/>
    <property type="match status" value="1"/>
</dbReference>
<keyword evidence="3 9" id="KW-0378">Hydrolase</keyword>
<name>A0A6G4A380_9BACL</name>
<evidence type="ECO:0000256" key="7">
    <source>
        <dbReference type="ARBA" id="ARBA00056573"/>
    </source>
</evidence>
<reference evidence="10" key="1">
    <citation type="submission" date="2020-02" db="EMBL/GenBank/DDBJ databases">
        <authorList>
            <person name="Shen X.-R."/>
            <person name="Zhang Y.-X."/>
        </authorList>
    </citation>
    <scope>NUCLEOTIDE SEQUENCE</scope>
    <source>
        <strain evidence="10">SYP-B3998</strain>
    </source>
</reference>
<feature type="active site" description="Nucleophile" evidence="9">
    <location>
        <position position="8"/>
    </location>
</feature>
<organism evidence="10">
    <name type="scientific">Paenibacillus sp. SYP-B3998</name>
    <dbReference type="NCBI Taxonomy" id="2678564"/>
    <lineage>
        <taxon>Bacteria</taxon>
        <taxon>Bacillati</taxon>
        <taxon>Bacillota</taxon>
        <taxon>Bacilli</taxon>
        <taxon>Bacillales</taxon>
        <taxon>Paenibacillaceae</taxon>
        <taxon>Paenibacillus</taxon>
    </lineage>
</organism>
<evidence type="ECO:0000256" key="9">
    <source>
        <dbReference type="HAMAP-Rule" id="MF_01375"/>
    </source>
</evidence>
<dbReference type="PANTHER" id="PTHR43434">
    <property type="entry name" value="PHOSPHOGLYCOLATE PHOSPHATASE"/>
    <property type="match status" value="1"/>
</dbReference>
<dbReference type="InterPro" id="IPR023198">
    <property type="entry name" value="PGP-like_dom2"/>
</dbReference>
<keyword evidence="5 9" id="KW-0704">Schiff base</keyword>
<protein>
    <recommendedName>
        <fullName evidence="8 9">Phosphonoacetaldehyde hydrolase</fullName>
        <shortName evidence="9">Phosphonatase</shortName>
        <ecNumber evidence="8 9">3.11.1.1</ecNumber>
    </recommendedName>
    <alternativeName>
        <fullName evidence="9">Phosphonoacetaldehyde phosphonohydrolase</fullName>
    </alternativeName>
</protein>
<dbReference type="RefSeq" id="WP_163950345.1">
    <property type="nucleotide sequence ID" value="NZ_JAAIKC010000008.1"/>
</dbReference>
<comment type="similarity">
    <text evidence="9">Belongs to the HAD-like hydrolase superfamily. PhnX family.</text>
</comment>
<evidence type="ECO:0000256" key="5">
    <source>
        <dbReference type="ARBA" id="ARBA00023270"/>
    </source>
</evidence>
<keyword evidence="4 9" id="KW-0460">Magnesium</keyword>
<comment type="cofactor">
    <cofactor evidence="9">
        <name>Mg(2+)</name>
        <dbReference type="ChEBI" id="CHEBI:18420"/>
    </cofactor>
    <text evidence="9">Binds 1 Mg(2+) ion per subunit.</text>
</comment>
<dbReference type="GO" id="GO:0005829">
    <property type="term" value="C:cytosol"/>
    <property type="evidence" value="ECO:0007669"/>
    <property type="project" value="TreeGrafter"/>
</dbReference>
<gene>
    <name evidence="9" type="primary">phnX</name>
    <name evidence="10" type="ORF">GK047_19085</name>
</gene>
<dbReference type="Pfam" id="PF00702">
    <property type="entry name" value="Hydrolase"/>
    <property type="match status" value="1"/>
</dbReference>